<dbReference type="HAMAP" id="MF_00825">
    <property type="entry name" value="3_HAO"/>
    <property type="match status" value="1"/>
</dbReference>
<feature type="binding site" evidence="8">
    <location>
        <position position="56"/>
    </location>
    <ligand>
        <name>Fe cation</name>
        <dbReference type="ChEBI" id="CHEBI:24875"/>
        <label>1</label>
        <note>catalytic</note>
    </ligand>
</feature>
<comment type="catalytic activity">
    <reaction evidence="8">
        <text>3-hydroxyanthranilate + O2 = (2Z,4Z)-2-amino-3-carboxymuconate 6-semialdehyde</text>
        <dbReference type="Rhea" id="RHEA:17953"/>
        <dbReference type="ChEBI" id="CHEBI:15379"/>
        <dbReference type="ChEBI" id="CHEBI:36559"/>
        <dbReference type="ChEBI" id="CHEBI:77612"/>
        <dbReference type="EC" id="1.13.11.6"/>
    </reaction>
</comment>
<reference evidence="9 10" key="1">
    <citation type="submission" date="2023-03" db="EMBL/GenBank/DDBJ databases">
        <title>Draft genome sequence of Thalassotalea eurytherma JCM 18482T.</title>
        <authorList>
            <person name="Sawabe T."/>
        </authorList>
    </citation>
    <scope>NUCLEOTIDE SEQUENCE [LARGE SCALE GENOMIC DNA]</scope>
    <source>
        <strain evidence="9 10">JCM 18482</strain>
    </source>
</reference>
<evidence type="ECO:0000256" key="1">
    <source>
        <dbReference type="ARBA" id="ARBA00001954"/>
    </source>
</evidence>
<dbReference type="CDD" id="cd06123">
    <property type="entry name" value="cupin_HAO"/>
    <property type="match status" value="1"/>
</dbReference>
<comment type="cofactor">
    <cofactor evidence="1 8">
        <name>Fe(2+)</name>
        <dbReference type="ChEBI" id="CHEBI:29033"/>
    </cofactor>
</comment>
<keyword evidence="6 8" id="KW-0560">Oxidoreductase</keyword>
<evidence type="ECO:0000256" key="5">
    <source>
        <dbReference type="ARBA" id="ARBA00022964"/>
    </source>
</evidence>
<dbReference type="PANTHER" id="PTHR15497">
    <property type="entry name" value="3-HYDROXYANTHRANILATE 3,4-DIOXYGENASE"/>
    <property type="match status" value="1"/>
</dbReference>
<name>A0ABQ6GZY5_9GAMM</name>
<keyword evidence="4 8" id="KW-0479">Metal-binding</keyword>
<keyword evidence="10" id="KW-1185">Reference proteome</keyword>
<evidence type="ECO:0000256" key="2">
    <source>
        <dbReference type="ARBA" id="ARBA00002752"/>
    </source>
</evidence>
<comment type="caution">
    <text evidence="8">Lacks conserved residue(s) required for the propagation of feature annotation.</text>
</comment>
<dbReference type="SUPFAM" id="SSF51182">
    <property type="entry name" value="RmlC-like cupins"/>
    <property type="match status" value="1"/>
</dbReference>
<dbReference type="EC" id="1.13.11.6" evidence="8"/>
<comment type="similarity">
    <text evidence="8">Belongs to the 3-HAO family.</text>
</comment>
<evidence type="ECO:0000256" key="8">
    <source>
        <dbReference type="HAMAP-Rule" id="MF_00825"/>
    </source>
</evidence>
<proteinExistence type="inferred from homology"/>
<dbReference type="NCBIfam" id="NF009763">
    <property type="entry name" value="PRK13264.1"/>
    <property type="match status" value="1"/>
</dbReference>
<evidence type="ECO:0000256" key="4">
    <source>
        <dbReference type="ARBA" id="ARBA00022723"/>
    </source>
</evidence>
<feature type="binding site" evidence="8">
    <location>
        <position position="46"/>
    </location>
    <ligand>
        <name>O2</name>
        <dbReference type="ChEBI" id="CHEBI:15379"/>
    </ligand>
</feature>
<organism evidence="9 10">
    <name type="scientific">Thalassotalea eurytherma</name>
    <dbReference type="NCBI Taxonomy" id="1144278"/>
    <lineage>
        <taxon>Bacteria</taxon>
        <taxon>Pseudomonadati</taxon>
        <taxon>Pseudomonadota</taxon>
        <taxon>Gammaproteobacteria</taxon>
        <taxon>Alteromonadales</taxon>
        <taxon>Colwelliaceae</taxon>
        <taxon>Thalassotalea</taxon>
    </lineage>
</organism>
<evidence type="ECO:0000256" key="7">
    <source>
        <dbReference type="ARBA" id="ARBA00023004"/>
    </source>
</evidence>
<keyword evidence="3 8" id="KW-0662">Pyridine nucleotide biosynthesis</keyword>
<dbReference type="Proteomes" id="UP001157133">
    <property type="component" value="Unassembled WGS sequence"/>
</dbReference>
<feature type="binding site" evidence="8">
    <location>
        <position position="103"/>
    </location>
    <ligand>
        <name>substrate</name>
    </ligand>
</feature>
<dbReference type="PANTHER" id="PTHR15497:SF1">
    <property type="entry name" value="3-HYDROXYANTHRANILATE 3,4-DIOXYGENASE"/>
    <property type="match status" value="1"/>
</dbReference>
<comment type="caution">
    <text evidence="9">The sequence shown here is derived from an EMBL/GenBank/DDBJ whole genome shotgun (WGS) entry which is preliminary data.</text>
</comment>
<feature type="binding site" evidence="8">
    <location>
        <position position="99"/>
    </location>
    <ligand>
        <name>Fe cation</name>
        <dbReference type="ChEBI" id="CHEBI:24875"/>
        <label>1</label>
        <note>catalytic</note>
    </ligand>
</feature>
<evidence type="ECO:0000256" key="3">
    <source>
        <dbReference type="ARBA" id="ARBA00022642"/>
    </source>
</evidence>
<dbReference type="EMBL" id="BSSU01000003">
    <property type="protein sequence ID" value="GLX81209.1"/>
    <property type="molecule type" value="Genomic_DNA"/>
</dbReference>
<comment type="subunit">
    <text evidence="8">Homodimer.</text>
</comment>
<dbReference type="InterPro" id="IPR011051">
    <property type="entry name" value="RmlC_Cupin_sf"/>
</dbReference>
<evidence type="ECO:0000256" key="6">
    <source>
        <dbReference type="ARBA" id="ARBA00023002"/>
    </source>
</evidence>
<dbReference type="RefSeq" id="WP_284206536.1">
    <property type="nucleotide sequence ID" value="NZ_BSSU01000003.1"/>
</dbReference>
<sequence length="180" mass="21259">MLYAMPLNLHQWIEEHRGLLKPPVCNKQVFEQDDFIVMVVGGPNNRSDYHYNETPELFYQIEGDMILKVIEHKDNQAIVFKDIPIKQGELFLLPPKVLHSPQRFENTVGLVVEQKRNEQQLDQLHWYCPSCKNPMYQESFTLANIEEDLPKVFSRFFSEHANCSNCNFSFPIPEKFKRED</sequence>
<feature type="binding site" evidence="8">
    <location>
        <position position="113"/>
    </location>
    <ligand>
        <name>substrate</name>
    </ligand>
</feature>
<keyword evidence="7 8" id="KW-0408">Iron</keyword>
<evidence type="ECO:0000313" key="9">
    <source>
        <dbReference type="EMBL" id="GLX81209.1"/>
    </source>
</evidence>
<comment type="function">
    <text evidence="2 8">Catalyzes the oxidative ring opening of 3-hydroxyanthranilate to 2-amino-3-carboxymuconate semialdehyde, which spontaneously cyclizes to quinolinate.</text>
</comment>
<protein>
    <recommendedName>
        <fullName evidence="8">3-hydroxyanthranilate 3,4-dioxygenase</fullName>
        <ecNumber evidence="8">1.13.11.6</ecNumber>
    </recommendedName>
    <alternativeName>
        <fullName evidence="8">3-hydroxyanthranilate oxygenase</fullName>
        <shortName evidence="8">3-HAO</shortName>
    </alternativeName>
    <alternativeName>
        <fullName evidence="8">3-hydroxyanthranilic acid dioxygenase</fullName>
        <shortName evidence="8">HAD</shortName>
    </alternativeName>
</protein>
<evidence type="ECO:0000313" key="10">
    <source>
        <dbReference type="Proteomes" id="UP001157133"/>
    </source>
</evidence>
<dbReference type="InterPro" id="IPR010329">
    <property type="entry name" value="3hydroanth_dOase"/>
</dbReference>
<gene>
    <name evidence="8 9" type="primary">nbaC</name>
    <name evidence="9" type="ORF">theurythT_06610</name>
</gene>
<comment type="pathway">
    <text evidence="8">Cofactor biosynthesis; NAD(+) biosynthesis; quinolinate from L-kynurenine: step 3/3.</text>
</comment>
<dbReference type="InterPro" id="IPR014710">
    <property type="entry name" value="RmlC-like_jellyroll"/>
</dbReference>
<dbReference type="NCBIfam" id="TIGR03037">
    <property type="entry name" value="anthran_nbaC"/>
    <property type="match status" value="1"/>
</dbReference>
<keyword evidence="5 8" id="KW-0223">Dioxygenase</keyword>
<accession>A0ABQ6GZY5</accession>
<dbReference type="Gene3D" id="2.60.120.10">
    <property type="entry name" value="Jelly Rolls"/>
    <property type="match status" value="1"/>
</dbReference>
<feature type="binding site" evidence="8">
    <location>
        <position position="50"/>
    </location>
    <ligand>
        <name>Fe cation</name>
        <dbReference type="ChEBI" id="CHEBI:24875"/>
        <label>1</label>
        <note>catalytic</note>
    </ligand>
</feature>
<feature type="binding site" evidence="8">
    <location>
        <position position="56"/>
    </location>
    <ligand>
        <name>substrate</name>
    </ligand>
</feature>
<dbReference type="Pfam" id="PF06052">
    <property type="entry name" value="3-HAO"/>
    <property type="match status" value="1"/>
</dbReference>